<dbReference type="GeneID" id="11504116"/>
<sequence length="437" mass="50107">MELSDEFIPYGDKKFVFKKLLKLPLPVLGHLVMHWASKYGTDSAQHVGNLESIIENLQKRKVKRNVLASRILLEYWPKGLYLYQLAQIDCYLLVHRPSIFYWISSSITNANNESQVVHLRLDSFIKSLKEDLQKFYLCNIHSFRHPTLQLVILRIQLFDYSNIFQQKSSLNIRSDAPLERQLVSRSPYYVAFPSNSSNIVHSPDEDSYSNLILQSVQKVLSQREPVLLRLNERRAIKSLETMQILRGASRYTNALGPWSCYADTSFEVSPLGLIESHQAIKGKRVLNPDDSYNDESTPEVKRLRFEKTMLRFKGSKKGVRAKKVYALKKLSDRIHNPDKSVSSYAEKQTTVSQYASLVPVEKTEFTLKNQVPESTDQVVIKFRFRGNDIFGGLHELCDKQLIDIDKVPGWLAGENGVESGTIDEGMFTRDTNRGGLL</sequence>
<dbReference type="KEGG" id="tdl:TDEL_0B01450"/>
<dbReference type="FunCoup" id="G8ZNT0">
    <property type="interactions" value="95"/>
</dbReference>
<proteinExistence type="predicted"/>
<dbReference type="EMBL" id="HE616743">
    <property type="protein sequence ID" value="CCE90274.1"/>
    <property type="molecule type" value="Genomic_DNA"/>
</dbReference>
<dbReference type="GO" id="GO:0007059">
    <property type="term" value="P:chromosome segregation"/>
    <property type="evidence" value="ECO:0007669"/>
    <property type="project" value="InterPro"/>
</dbReference>
<dbReference type="Proteomes" id="UP000005627">
    <property type="component" value="Chromosome 2"/>
</dbReference>
<gene>
    <name evidence="1" type="primary">TDEL0B01450</name>
    <name evidence="1" type="ORF">TDEL_0B01450</name>
</gene>
<evidence type="ECO:0000313" key="1">
    <source>
        <dbReference type="EMBL" id="CCE90274.1"/>
    </source>
</evidence>
<protein>
    <submittedName>
        <fullName evidence="1">Uncharacterized protein</fullName>
    </submittedName>
</protein>
<dbReference type="HOGENOM" id="CLU_031572_0_0_1"/>
<dbReference type="eggNOG" id="ENOG502QVRZ">
    <property type="taxonomic scope" value="Eukaryota"/>
</dbReference>
<accession>G8ZNT0</accession>
<dbReference type="GO" id="GO:0034080">
    <property type="term" value="P:CENP-A containing chromatin assembly"/>
    <property type="evidence" value="ECO:0007669"/>
    <property type="project" value="InterPro"/>
</dbReference>
<dbReference type="Gene3D" id="3.10.20.720">
    <property type="match status" value="1"/>
</dbReference>
<dbReference type="AlphaFoldDB" id="G8ZNT0"/>
<keyword evidence="2" id="KW-1185">Reference proteome</keyword>
<evidence type="ECO:0000313" key="2">
    <source>
        <dbReference type="Proteomes" id="UP000005627"/>
    </source>
</evidence>
<dbReference type="STRING" id="1076872.G8ZNT0"/>
<dbReference type="OrthoDB" id="6585699at2759"/>
<dbReference type="Pfam" id="PF05238">
    <property type="entry name" value="CENP-N"/>
    <property type="match status" value="1"/>
</dbReference>
<name>G8ZNT0_TORDE</name>
<organism evidence="1 2">
    <name type="scientific">Torulaspora delbrueckii</name>
    <name type="common">Yeast</name>
    <name type="synonym">Candida colliculosa</name>
    <dbReference type="NCBI Taxonomy" id="4950"/>
    <lineage>
        <taxon>Eukaryota</taxon>
        <taxon>Fungi</taxon>
        <taxon>Dikarya</taxon>
        <taxon>Ascomycota</taxon>
        <taxon>Saccharomycotina</taxon>
        <taxon>Saccharomycetes</taxon>
        <taxon>Saccharomycetales</taxon>
        <taxon>Saccharomycetaceae</taxon>
        <taxon>Torulaspora</taxon>
    </lineage>
</organism>
<dbReference type="RefSeq" id="XP_003679485.1">
    <property type="nucleotide sequence ID" value="XM_003679437.1"/>
</dbReference>
<dbReference type="InParanoid" id="G8ZNT0"/>
<dbReference type="InterPro" id="IPR007902">
    <property type="entry name" value="Chl4/mis15/CENP-N"/>
</dbReference>
<reference evidence="1 2" key="1">
    <citation type="journal article" date="2011" name="Proc. Natl. Acad. Sci. U.S.A.">
        <title>Evolutionary erosion of yeast sex chromosomes by mating-type switching accidents.</title>
        <authorList>
            <person name="Gordon J.L."/>
            <person name="Armisen D."/>
            <person name="Proux-Wera E."/>
            <person name="Oheigeartaigh S.S."/>
            <person name="Byrne K.P."/>
            <person name="Wolfe K.H."/>
        </authorList>
    </citation>
    <scope>NUCLEOTIDE SEQUENCE [LARGE SCALE GENOMIC DNA]</scope>
    <source>
        <strain evidence="2">ATCC 10662 / CBS 1146 / NBRC 0425 / NCYC 2629 / NRRL Y-866</strain>
    </source>
</reference>